<evidence type="ECO:0000313" key="2">
    <source>
        <dbReference type="EMBL" id="GFS42929.1"/>
    </source>
</evidence>
<organism evidence="2 3">
    <name type="scientific">Actinidia rufa</name>
    <dbReference type="NCBI Taxonomy" id="165716"/>
    <lineage>
        <taxon>Eukaryota</taxon>
        <taxon>Viridiplantae</taxon>
        <taxon>Streptophyta</taxon>
        <taxon>Embryophyta</taxon>
        <taxon>Tracheophyta</taxon>
        <taxon>Spermatophyta</taxon>
        <taxon>Magnoliopsida</taxon>
        <taxon>eudicotyledons</taxon>
        <taxon>Gunneridae</taxon>
        <taxon>Pentapetalae</taxon>
        <taxon>asterids</taxon>
        <taxon>Ericales</taxon>
        <taxon>Actinidiaceae</taxon>
        <taxon>Actinidia</taxon>
    </lineage>
</organism>
<dbReference type="AlphaFoldDB" id="A0A7J0DV17"/>
<name>A0A7J0DV17_9ERIC</name>
<reference evidence="3" key="1">
    <citation type="submission" date="2019-07" db="EMBL/GenBank/DDBJ databases">
        <title>De Novo Assembly of kiwifruit Actinidia rufa.</title>
        <authorList>
            <person name="Sugita-Konishi S."/>
            <person name="Sato K."/>
            <person name="Mori E."/>
            <person name="Abe Y."/>
            <person name="Kisaki G."/>
            <person name="Hamano K."/>
            <person name="Suezawa K."/>
            <person name="Otani M."/>
            <person name="Fukuda T."/>
            <person name="Manabe T."/>
            <person name="Gomi K."/>
            <person name="Tabuchi M."/>
            <person name="Akimitsu K."/>
            <person name="Kataoka I."/>
        </authorList>
    </citation>
    <scope>NUCLEOTIDE SEQUENCE [LARGE SCALE GENOMIC DNA]</scope>
    <source>
        <strain evidence="3">cv. Fuchu</strain>
    </source>
</reference>
<evidence type="ECO:0000313" key="3">
    <source>
        <dbReference type="Proteomes" id="UP000585474"/>
    </source>
</evidence>
<comment type="caution">
    <text evidence="2">The sequence shown here is derived from an EMBL/GenBank/DDBJ whole genome shotgun (WGS) entry which is preliminary data.</text>
</comment>
<feature type="region of interest" description="Disordered" evidence="1">
    <location>
        <begin position="1"/>
        <end position="24"/>
    </location>
</feature>
<dbReference type="EMBL" id="BJWL01000408">
    <property type="protein sequence ID" value="GFS42929.1"/>
    <property type="molecule type" value="Genomic_DNA"/>
</dbReference>
<feature type="compositionally biased region" description="Basic and acidic residues" evidence="1">
    <location>
        <begin position="15"/>
        <end position="24"/>
    </location>
</feature>
<keyword evidence="3" id="KW-1185">Reference proteome</keyword>
<dbReference type="Proteomes" id="UP000585474">
    <property type="component" value="Unassembled WGS sequence"/>
</dbReference>
<sequence length="57" mass="6378">MNKTESRFPSAKPGALEKKPVGESSDTLRVHRVIQCSAITDQRCFIQGGDIRSTHHR</sequence>
<gene>
    <name evidence="2" type="ORF">Acr_00g0082650</name>
</gene>
<proteinExistence type="predicted"/>
<protein>
    <submittedName>
        <fullName evidence="2">Uncharacterized protein</fullName>
    </submittedName>
</protein>
<accession>A0A7J0DV17</accession>
<evidence type="ECO:0000256" key="1">
    <source>
        <dbReference type="SAM" id="MobiDB-lite"/>
    </source>
</evidence>